<evidence type="ECO:0008006" key="3">
    <source>
        <dbReference type="Google" id="ProtNLM"/>
    </source>
</evidence>
<evidence type="ECO:0000313" key="1">
    <source>
        <dbReference type="EMBL" id="OGC39780.1"/>
    </source>
</evidence>
<dbReference type="Proteomes" id="UP000179242">
    <property type="component" value="Unassembled WGS sequence"/>
</dbReference>
<evidence type="ECO:0000313" key="2">
    <source>
        <dbReference type="Proteomes" id="UP000179242"/>
    </source>
</evidence>
<dbReference type="EMBL" id="MEUJ01000005">
    <property type="protein sequence ID" value="OGC39780.1"/>
    <property type="molecule type" value="Genomic_DNA"/>
</dbReference>
<proteinExistence type="predicted"/>
<dbReference type="Gene3D" id="3.30.565.10">
    <property type="entry name" value="Histidine kinase-like ATPase, C-terminal domain"/>
    <property type="match status" value="1"/>
</dbReference>
<gene>
    <name evidence="1" type="ORF">A2438_04570</name>
</gene>
<dbReference type="InterPro" id="IPR036890">
    <property type="entry name" value="HATPase_C_sf"/>
</dbReference>
<comment type="caution">
    <text evidence="1">The sequence shown here is derived from an EMBL/GenBank/DDBJ whole genome shotgun (WGS) entry which is preliminary data.</text>
</comment>
<organism evidence="1 2">
    <name type="scientific">candidate division WOR-1 bacterium RIFOXYC2_FULL_46_14</name>
    <dbReference type="NCBI Taxonomy" id="1802587"/>
    <lineage>
        <taxon>Bacteria</taxon>
        <taxon>Bacillati</taxon>
        <taxon>Saganbacteria</taxon>
    </lineage>
</organism>
<reference evidence="1 2" key="1">
    <citation type="journal article" date="2016" name="Nat. Commun.">
        <title>Thousands of microbial genomes shed light on interconnected biogeochemical processes in an aquifer system.</title>
        <authorList>
            <person name="Anantharaman K."/>
            <person name="Brown C.T."/>
            <person name="Hug L.A."/>
            <person name="Sharon I."/>
            <person name="Castelle C.J."/>
            <person name="Probst A.J."/>
            <person name="Thomas B.C."/>
            <person name="Singh A."/>
            <person name="Wilkins M.J."/>
            <person name="Karaoz U."/>
            <person name="Brodie E.L."/>
            <person name="Williams K.H."/>
            <person name="Hubbard S.S."/>
            <person name="Banfield J.F."/>
        </authorList>
    </citation>
    <scope>NUCLEOTIDE SEQUENCE [LARGE SCALE GENOMIC DNA]</scope>
</reference>
<sequence>MKVHIPNSAFLGNIDPFLRGIDPNDPERLIITANKKWISIHPMALSMIASMGLTIDASKIECEKLEARSKHYLERMGLFKFLGVDSGIKITEHEPAGRFVPLTQIKDSDALTKFITEVTPLLHLEPKHAEPIRYIMSELIRNVLEHSLSVHGAIVSAQYHPKSNTIRIGIADTGVGIWKTINQSYNPKDDLEAIQLSLMPGVTGTTRKEGGTEFNAGAGLFFIKSIATVNSDFFVLYSGRGMYKLLKRKSERIKLHADPFMDRHSKKNDLPSWQGTVVGIDFSLNATKEFSSLLDMIRKTYTEAVKERKQARYRRPKFI</sequence>
<dbReference type="SUPFAM" id="SSF55874">
    <property type="entry name" value="ATPase domain of HSP90 chaperone/DNA topoisomerase II/histidine kinase"/>
    <property type="match status" value="1"/>
</dbReference>
<dbReference type="AlphaFoldDB" id="A0A1F4U4N0"/>
<name>A0A1F4U4N0_UNCSA</name>
<accession>A0A1F4U4N0</accession>
<protein>
    <recommendedName>
        <fullName evidence="3">Histidine kinase/HSP90-like ATPase domain-containing protein</fullName>
    </recommendedName>
</protein>